<evidence type="ECO:0000313" key="6">
    <source>
        <dbReference type="Proteomes" id="UP001161247"/>
    </source>
</evidence>
<reference evidence="5" key="1">
    <citation type="submission" date="2023-03" db="EMBL/GenBank/DDBJ databases">
        <authorList>
            <person name="Julca I."/>
        </authorList>
    </citation>
    <scope>NUCLEOTIDE SEQUENCE</scope>
</reference>
<feature type="compositionally biased region" description="Basic residues" evidence="4">
    <location>
        <begin position="1"/>
        <end position="12"/>
    </location>
</feature>
<evidence type="ECO:0000256" key="1">
    <source>
        <dbReference type="ARBA" id="ARBA00005921"/>
    </source>
</evidence>
<evidence type="ECO:0000313" key="5">
    <source>
        <dbReference type="EMBL" id="CAI9108761.1"/>
    </source>
</evidence>
<dbReference type="AlphaFoldDB" id="A0AAV1DLK1"/>
<evidence type="ECO:0000256" key="4">
    <source>
        <dbReference type="SAM" id="MobiDB-lite"/>
    </source>
</evidence>
<keyword evidence="6" id="KW-1185">Reference proteome</keyword>
<keyword evidence="2 3" id="KW-0175">Coiled coil</keyword>
<evidence type="ECO:0000256" key="3">
    <source>
        <dbReference type="SAM" id="Coils"/>
    </source>
</evidence>
<protein>
    <submittedName>
        <fullName evidence="5">OLC1v1008446C1</fullName>
    </submittedName>
</protein>
<proteinExistence type="inferred from homology"/>
<dbReference type="EMBL" id="OX459123">
    <property type="protein sequence ID" value="CAI9108761.1"/>
    <property type="molecule type" value="Genomic_DNA"/>
</dbReference>
<comment type="similarity">
    <text evidence="1">Belongs to the FPP family.</text>
</comment>
<dbReference type="PANTHER" id="PTHR31580">
    <property type="entry name" value="FILAMENT-LIKE PLANT PROTEIN 4"/>
    <property type="match status" value="1"/>
</dbReference>
<dbReference type="SUPFAM" id="SSF57997">
    <property type="entry name" value="Tropomyosin"/>
    <property type="match status" value="1"/>
</dbReference>
<dbReference type="InterPro" id="IPR008587">
    <property type="entry name" value="FPP_plant"/>
</dbReference>
<dbReference type="Pfam" id="PF05911">
    <property type="entry name" value="FPP"/>
    <property type="match status" value="3"/>
</dbReference>
<name>A0AAV1DLK1_OLDCO</name>
<sequence length="667" mass="74985">MDRRSWLWRRKSSDKSPSGETDSSGSISSHSERYSDDQAFTHQTSQSPEVTSKAPSVEEAVLSTEELHDSMRTLSHKLSEALVNIRAKEDLVKQHAKVAEEAVSGWEKAEAEVLVLKRHIEVTTQKNAALEERVLHLDGALKECLRQLRNAKEEHEQKIHDAITQRNVEFESMQSELKNQLTELRAQLETAKTEAVTSTFPDLCIKLEAAERDNSSLKLQLISREEELKLRITERDLSIHAAETTSKQYLESIKKVAKLEAECRRVKMLARKAATINDHRSVSSVCVESFTDSQSDCGEGLLAIDNESCKMSCMEIGHGEPGVSDLLASTSKAEMDLGKNVKSLGRNVMVPSDEIDLMNDFLEMERLAAHPAADERIFPDSASHNGESELKAILNRTADLEEELERMEKERNELKMSLSECQHQLQASKDQLEEKEMMLIELKIQLVSANEIKKATEAELQATKSRLEKSCKELTRAEDSLSELENKLATLYQEKESVETDLMATSEKLLKLTKCIEEEKNTVAELSTQLAAAHHLSSKVQEELEATNRKKEAAESRVKVAELELQTLKSTIYTLEEDIQKERALSGQAIANCQKLDAEISRLKSDSLHSRTASYGEFKANQDKELALAASKFAECQKTIASLGQKLNYLARLDDFMIDSEKSTEIY</sequence>
<feature type="coiled-coil region" evidence="3">
    <location>
        <begin position="537"/>
        <end position="578"/>
    </location>
</feature>
<feature type="coiled-coil region" evidence="3">
    <location>
        <begin position="390"/>
        <end position="501"/>
    </location>
</feature>
<feature type="coiled-coil region" evidence="3">
    <location>
        <begin position="141"/>
        <end position="227"/>
    </location>
</feature>
<feature type="compositionally biased region" description="Polar residues" evidence="4">
    <location>
        <begin position="38"/>
        <end position="54"/>
    </location>
</feature>
<evidence type="ECO:0000256" key="2">
    <source>
        <dbReference type="ARBA" id="ARBA00023054"/>
    </source>
</evidence>
<dbReference type="PANTHER" id="PTHR31580:SF49">
    <property type="entry name" value="FILAMENT-LIKE PLANT PROTEIN 3"/>
    <property type="match status" value="1"/>
</dbReference>
<accession>A0AAV1DLK1</accession>
<feature type="region of interest" description="Disordered" evidence="4">
    <location>
        <begin position="1"/>
        <end position="56"/>
    </location>
</feature>
<gene>
    <name evidence="5" type="ORF">OLC1_LOCUS16784</name>
</gene>
<dbReference type="Proteomes" id="UP001161247">
    <property type="component" value="Chromosome 6"/>
</dbReference>
<organism evidence="5 6">
    <name type="scientific">Oldenlandia corymbosa var. corymbosa</name>
    <dbReference type="NCBI Taxonomy" id="529605"/>
    <lineage>
        <taxon>Eukaryota</taxon>
        <taxon>Viridiplantae</taxon>
        <taxon>Streptophyta</taxon>
        <taxon>Embryophyta</taxon>
        <taxon>Tracheophyta</taxon>
        <taxon>Spermatophyta</taxon>
        <taxon>Magnoliopsida</taxon>
        <taxon>eudicotyledons</taxon>
        <taxon>Gunneridae</taxon>
        <taxon>Pentapetalae</taxon>
        <taxon>asterids</taxon>
        <taxon>lamiids</taxon>
        <taxon>Gentianales</taxon>
        <taxon>Rubiaceae</taxon>
        <taxon>Rubioideae</taxon>
        <taxon>Spermacoceae</taxon>
        <taxon>Hedyotis-Oldenlandia complex</taxon>
        <taxon>Oldenlandia</taxon>
    </lineage>
</organism>
<feature type="compositionally biased region" description="Low complexity" evidence="4">
    <location>
        <begin position="16"/>
        <end position="29"/>
    </location>
</feature>